<dbReference type="OrthoDB" id="556502at2"/>
<evidence type="ECO:0000313" key="1">
    <source>
        <dbReference type="EMBL" id="AKH21774.1"/>
    </source>
</evidence>
<dbReference type="PANTHER" id="PTHR37946:SF1">
    <property type="entry name" value="SLL1969 PROTEIN"/>
    <property type="match status" value="1"/>
</dbReference>
<dbReference type="InterPro" id="IPR029058">
    <property type="entry name" value="AB_hydrolase_fold"/>
</dbReference>
<dbReference type="PANTHER" id="PTHR37946">
    <property type="entry name" value="SLL1969 PROTEIN"/>
    <property type="match status" value="1"/>
</dbReference>
<keyword evidence="2" id="KW-1185">Reference proteome</keyword>
<gene>
    <name evidence="1" type="ORF">AAY24_17110</name>
</gene>
<dbReference type="Gene3D" id="3.40.50.1820">
    <property type="entry name" value="alpha/beta hydrolase"/>
    <property type="match status" value="1"/>
</dbReference>
<protein>
    <recommendedName>
        <fullName evidence="3">AB hydrolase-1 domain-containing protein</fullName>
    </recommendedName>
</protein>
<name>A0A0F7K2I9_9GAMM</name>
<dbReference type="RefSeq" id="WP_046860695.1">
    <property type="nucleotide sequence ID" value="NZ_CP011412.1"/>
</dbReference>
<dbReference type="KEGG" id="seds:AAY24_17110"/>
<proteinExistence type="predicted"/>
<dbReference type="Proteomes" id="UP000034410">
    <property type="component" value="Chromosome"/>
</dbReference>
<dbReference type="EMBL" id="CP011412">
    <property type="protein sequence ID" value="AKH21774.1"/>
    <property type="molecule type" value="Genomic_DNA"/>
</dbReference>
<sequence>MSNNNECGRVLLLHGIWMTGLEMGWLGHRLEAAGFQVERFHYPSLSGSPVENAQRLQQYLQQREYDCLHFVAHSLGGLVLLNLFDLFPDQPPGRVVLLGAPVRGSIVARRLVRHGWGRPLIGRSGERGLIEGAPAWNGGRELGLIAGTNGLLGVGRLVGGLMGENDGTVLLEETEIPTATDRRLYPAGHMGLLFSSEVAADVAGFLHNGRFPPARSDR</sequence>
<dbReference type="SUPFAM" id="SSF53474">
    <property type="entry name" value="alpha/beta-Hydrolases"/>
    <property type="match status" value="1"/>
</dbReference>
<reference evidence="1 2" key="1">
    <citation type="journal article" date="2015" name="Genome Announc.">
        <title>Complete Genome Sequence of Sedimenticola thiotaurini Strain SIP-G1, a Polyphosphate- and Polyhydroxyalkanoate-Accumulating Sulfur-Oxidizing Gammaproteobacterium Isolated from Salt Marsh Sediments.</title>
        <authorList>
            <person name="Flood B.E."/>
            <person name="Jones D.S."/>
            <person name="Bailey J.V."/>
        </authorList>
    </citation>
    <scope>NUCLEOTIDE SEQUENCE [LARGE SCALE GENOMIC DNA]</scope>
    <source>
        <strain evidence="1 2">SIP-G1</strain>
    </source>
</reference>
<evidence type="ECO:0000313" key="2">
    <source>
        <dbReference type="Proteomes" id="UP000034410"/>
    </source>
</evidence>
<accession>A0A0F7K2I9</accession>
<organism evidence="1 2">
    <name type="scientific">Sedimenticola thiotaurini</name>
    <dbReference type="NCBI Taxonomy" id="1543721"/>
    <lineage>
        <taxon>Bacteria</taxon>
        <taxon>Pseudomonadati</taxon>
        <taxon>Pseudomonadota</taxon>
        <taxon>Gammaproteobacteria</taxon>
        <taxon>Chromatiales</taxon>
        <taxon>Sedimenticolaceae</taxon>
        <taxon>Sedimenticola</taxon>
    </lineage>
</organism>
<evidence type="ECO:0008006" key="3">
    <source>
        <dbReference type="Google" id="ProtNLM"/>
    </source>
</evidence>
<dbReference type="AlphaFoldDB" id="A0A0F7K2I9"/>